<organism evidence="1 2">
    <name type="scientific">Acaryochloris marina (strain MBIC 11017)</name>
    <dbReference type="NCBI Taxonomy" id="329726"/>
    <lineage>
        <taxon>Bacteria</taxon>
        <taxon>Bacillati</taxon>
        <taxon>Cyanobacteriota</taxon>
        <taxon>Cyanophyceae</taxon>
        <taxon>Acaryochloridales</taxon>
        <taxon>Acaryochloridaceae</taxon>
        <taxon>Acaryochloris</taxon>
    </lineage>
</organism>
<gene>
    <name evidence="1" type="ordered locus">AM1_3736</name>
</gene>
<name>B0C4I3_ACAM1</name>
<reference evidence="1 2" key="1">
    <citation type="journal article" date="2008" name="Proc. Natl. Acad. Sci. U.S.A.">
        <title>Niche adaptation and genome expansion in the chlorophyll d-producing cyanobacterium Acaryochloris marina.</title>
        <authorList>
            <person name="Swingley W.D."/>
            <person name="Chen M."/>
            <person name="Cheung P.C."/>
            <person name="Conrad A.L."/>
            <person name="Dejesa L.C."/>
            <person name="Hao J."/>
            <person name="Honchak B.M."/>
            <person name="Karbach L.E."/>
            <person name="Kurdoglu A."/>
            <person name="Lahiri S."/>
            <person name="Mastrian S.D."/>
            <person name="Miyashita H."/>
            <person name="Page L."/>
            <person name="Ramakrishna P."/>
            <person name="Satoh S."/>
            <person name="Sattley W.M."/>
            <person name="Shimada Y."/>
            <person name="Taylor H.L."/>
            <person name="Tomo T."/>
            <person name="Tsuchiya T."/>
            <person name="Wang Z.T."/>
            <person name="Raymond J."/>
            <person name="Mimuro M."/>
            <person name="Blankenship R.E."/>
            <person name="Touchman J.W."/>
        </authorList>
    </citation>
    <scope>NUCLEOTIDE SEQUENCE [LARGE SCALE GENOMIC DNA]</scope>
    <source>
        <strain evidence="2">MBIC 11017</strain>
    </source>
</reference>
<dbReference type="STRING" id="329726.AM1_3736"/>
<dbReference type="KEGG" id="amr:AM1_3736"/>
<evidence type="ECO:0000313" key="2">
    <source>
        <dbReference type="Proteomes" id="UP000000268"/>
    </source>
</evidence>
<sequence>MSVNHDFIKNFYELVEEGRNILFIKIFIVLDFWHIRNRFGLG</sequence>
<dbReference type="EMBL" id="CP000828">
    <property type="protein sequence ID" value="ABW28726.1"/>
    <property type="molecule type" value="Genomic_DNA"/>
</dbReference>
<dbReference type="Proteomes" id="UP000000268">
    <property type="component" value="Chromosome"/>
</dbReference>
<accession>B0C4I3</accession>
<proteinExistence type="predicted"/>
<evidence type="ECO:0000313" key="1">
    <source>
        <dbReference type="EMBL" id="ABW28726.1"/>
    </source>
</evidence>
<protein>
    <submittedName>
        <fullName evidence="1">Uncharacterized protein</fullName>
    </submittedName>
</protein>
<keyword evidence="2" id="KW-1185">Reference proteome</keyword>
<dbReference type="HOGENOM" id="CLU_3245595_0_0_3"/>
<dbReference type="AlphaFoldDB" id="B0C4I3"/>